<organism evidence="8 9">
    <name type="scientific">Knoellia flava</name>
    <dbReference type="NCBI Taxonomy" id="913969"/>
    <lineage>
        <taxon>Bacteria</taxon>
        <taxon>Bacillati</taxon>
        <taxon>Actinomycetota</taxon>
        <taxon>Actinomycetes</taxon>
        <taxon>Micrococcales</taxon>
        <taxon>Intrasporangiaceae</taxon>
        <taxon>Knoellia</taxon>
    </lineage>
</organism>
<reference evidence="8" key="2">
    <citation type="submission" date="2020-09" db="EMBL/GenBank/DDBJ databases">
        <authorList>
            <person name="Sun Q."/>
            <person name="Zhou Y."/>
        </authorList>
    </citation>
    <scope>NUCLEOTIDE SEQUENCE</scope>
    <source>
        <strain evidence="8">CGMCC 1.10749</strain>
    </source>
</reference>
<protein>
    <submittedName>
        <fullName evidence="8">ABC transporter substrate-binding protein</fullName>
    </submittedName>
</protein>
<keyword evidence="3" id="KW-0813">Transport</keyword>
<evidence type="ECO:0000256" key="4">
    <source>
        <dbReference type="ARBA" id="ARBA00022729"/>
    </source>
</evidence>
<dbReference type="PANTHER" id="PTHR43649:SF31">
    <property type="entry name" value="SN-GLYCEROL-3-PHOSPHATE-BINDING PERIPLASMIC PROTEIN UGPB"/>
    <property type="match status" value="1"/>
</dbReference>
<dbReference type="GO" id="GO:0030313">
    <property type="term" value="C:cell envelope"/>
    <property type="evidence" value="ECO:0007669"/>
    <property type="project" value="UniProtKB-SubCell"/>
</dbReference>
<dbReference type="GO" id="GO:0055085">
    <property type="term" value="P:transmembrane transport"/>
    <property type="evidence" value="ECO:0007669"/>
    <property type="project" value="InterPro"/>
</dbReference>
<dbReference type="InterPro" id="IPR006059">
    <property type="entry name" value="SBP"/>
</dbReference>
<reference evidence="8" key="1">
    <citation type="journal article" date="2014" name="Int. J. Syst. Evol. Microbiol.">
        <title>Complete genome sequence of Corynebacterium casei LMG S-19264T (=DSM 44701T), isolated from a smear-ripened cheese.</title>
        <authorList>
            <consortium name="US DOE Joint Genome Institute (JGI-PGF)"/>
            <person name="Walter F."/>
            <person name="Albersmeier A."/>
            <person name="Kalinowski J."/>
            <person name="Ruckert C."/>
        </authorList>
    </citation>
    <scope>NUCLEOTIDE SEQUENCE</scope>
    <source>
        <strain evidence="8">CGMCC 1.10749</strain>
    </source>
</reference>
<dbReference type="PANTHER" id="PTHR43649">
    <property type="entry name" value="ARABINOSE-BINDING PROTEIN-RELATED"/>
    <property type="match status" value="1"/>
</dbReference>
<keyword evidence="4 7" id="KW-0732">Signal</keyword>
<dbReference type="Pfam" id="PF13416">
    <property type="entry name" value="SBP_bac_8"/>
    <property type="match status" value="1"/>
</dbReference>
<feature type="region of interest" description="Disordered" evidence="6">
    <location>
        <begin position="440"/>
        <end position="462"/>
    </location>
</feature>
<dbReference type="Proteomes" id="UP000628079">
    <property type="component" value="Unassembled WGS sequence"/>
</dbReference>
<comment type="caution">
    <text evidence="8">The sequence shown here is derived from an EMBL/GenBank/DDBJ whole genome shotgun (WGS) entry which is preliminary data.</text>
</comment>
<proteinExistence type="inferred from homology"/>
<dbReference type="CDD" id="cd14748">
    <property type="entry name" value="PBP2_UgpB"/>
    <property type="match status" value="1"/>
</dbReference>
<dbReference type="PROSITE" id="PS51257">
    <property type="entry name" value="PROKAR_LIPOPROTEIN"/>
    <property type="match status" value="1"/>
</dbReference>
<feature type="signal peptide" evidence="7">
    <location>
        <begin position="1"/>
        <end position="31"/>
    </location>
</feature>
<dbReference type="InterPro" id="IPR006061">
    <property type="entry name" value="SBP_1_CS"/>
</dbReference>
<dbReference type="InterPro" id="IPR050490">
    <property type="entry name" value="Bact_solute-bd_prot1"/>
</dbReference>
<evidence type="ECO:0000256" key="2">
    <source>
        <dbReference type="ARBA" id="ARBA00008520"/>
    </source>
</evidence>
<accession>A0A8H9FSW7</accession>
<evidence type="ECO:0000256" key="5">
    <source>
        <dbReference type="ARBA" id="ARBA00022764"/>
    </source>
</evidence>
<evidence type="ECO:0000313" key="9">
    <source>
        <dbReference type="Proteomes" id="UP000628079"/>
    </source>
</evidence>
<dbReference type="SUPFAM" id="SSF53850">
    <property type="entry name" value="Periplasmic binding protein-like II"/>
    <property type="match status" value="1"/>
</dbReference>
<dbReference type="Gene3D" id="3.40.190.10">
    <property type="entry name" value="Periplasmic binding protein-like II"/>
    <property type="match status" value="2"/>
</dbReference>
<feature type="chain" id="PRO_5038601217" evidence="7">
    <location>
        <begin position="32"/>
        <end position="476"/>
    </location>
</feature>
<name>A0A8H9FSW7_9MICO</name>
<dbReference type="AlphaFoldDB" id="A0A8H9FSW7"/>
<evidence type="ECO:0000313" key="8">
    <source>
        <dbReference type="EMBL" id="GGB77214.1"/>
    </source>
</evidence>
<dbReference type="EMBL" id="BMEA01000001">
    <property type="protein sequence ID" value="GGB77214.1"/>
    <property type="molecule type" value="Genomic_DNA"/>
</dbReference>
<sequence>MRTTTSSAARRTRLRYAVPAAVASASLFLAACGGGSGDGGDGGDGGSSGAPAADVLDKASGVTTVAFWHAMDGTNAEALTKLVSDFNAQNTGKIEVKATYAGKYDDAITKYKAAIQSKSTPDVIQIYDIGTRFMIDAKQTIPMQAFIDRDKLDVSDLQPNITGYYSIDDKLNSMPFNTSMPVLYYNKSLFTKAGLDPEKPPQDLVAIRTAAEKLSKKAGGPADYGFGAAIYGWLLEQFIATDGKEYCDQGNGRDGKATKVQFDSPESVEVVKWWQTMVKDGLAANTGRDTKAAQAAFKSGQLAITLESTGQLGGFSKAAKEGGWELGAANYPHIKAGTEGGPIIGGASLWINGENHEDANKEAAWRFVKFLADKKSQAQWHIGTGYFPISKGALEEPSDVEYRKANPLFDVAVKQLENTKLSKATQGCLLGVMPQARKASEDGLEAALNGTDPQEAMTKAAESLKSQIDQYNSSVE</sequence>
<evidence type="ECO:0000256" key="1">
    <source>
        <dbReference type="ARBA" id="ARBA00004196"/>
    </source>
</evidence>
<comment type="subcellular location">
    <subcellularLocation>
        <location evidence="1">Cell envelope</location>
    </subcellularLocation>
</comment>
<dbReference type="RefSeq" id="WP_084100470.1">
    <property type="nucleotide sequence ID" value="NZ_BMEA01000001.1"/>
</dbReference>
<evidence type="ECO:0000256" key="7">
    <source>
        <dbReference type="SAM" id="SignalP"/>
    </source>
</evidence>
<evidence type="ECO:0000256" key="3">
    <source>
        <dbReference type="ARBA" id="ARBA00022448"/>
    </source>
</evidence>
<evidence type="ECO:0000256" key="6">
    <source>
        <dbReference type="SAM" id="MobiDB-lite"/>
    </source>
</evidence>
<dbReference type="PROSITE" id="PS01037">
    <property type="entry name" value="SBP_BACTERIAL_1"/>
    <property type="match status" value="1"/>
</dbReference>
<gene>
    <name evidence="8" type="ORF">GCM10011314_16070</name>
</gene>
<keyword evidence="5" id="KW-0574">Periplasm</keyword>
<comment type="similarity">
    <text evidence="2">Belongs to the bacterial solute-binding protein 1 family.</text>
</comment>